<gene>
    <name evidence="1" type="ORF">UFOPK2598_00241</name>
</gene>
<organism evidence="1">
    <name type="scientific">freshwater metagenome</name>
    <dbReference type="NCBI Taxonomy" id="449393"/>
    <lineage>
        <taxon>unclassified sequences</taxon>
        <taxon>metagenomes</taxon>
        <taxon>ecological metagenomes</taxon>
    </lineage>
</organism>
<protein>
    <submittedName>
        <fullName evidence="1">Unannotated protein</fullName>
    </submittedName>
</protein>
<accession>A0A6J6P6M4</accession>
<reference evidence="1" key="1">
    <citation type="submission" date="2020-05" db="EMBL/GenBank/DDBJ databases">
        <authorList>
            <person name="Chiriac C."/>
            <person name="Salcher M."/>
            <person name="Ghai R."/>
            <person name="Kavagutti S V."/>
        </authorList>
    </citation>
    <scope>NUCLEOTIDE SEQUENCE</scope>
</reference>
<evidence type="ECO:0000313" key="1">
    <source>
        <dbReference type="EMBL" id="CAB4694549.1"/>
    </source>
</evidence>
<dbReference type="AlphaFoldDB" id="A0A6J6P6M4"/>
<name>A0A6J6P6M4_9ZZZZ</name>
<sequence>MREISCSDCVVTVLLNITDAPSSEISKNQISAISVLSEKGLIPPLRYAK</sequence>
<dbReference type="EMBL" id="CAEZXV010000011">
    <property type="protein sequence ID" value="CAB4694549.1"/>
    <property type="molecule type" value="Genomic_DNA"/>
</dbReference>
<proteinExistence type="predicted"/>